<dbReference type="SMART" id="SM01134">
    <property type="entry name" value="DeoRC"/>
    <property type="match status" value="1"/>
</dbReference>
<feature type="domain" description="HTH deoR-type" evidence="4">
    <location>
        <begin position="3"/>
        <end position="58"/>
    </location>
</feature>
<keyword evidence="1" id="KW-0805">Transcription regulation</keyword>
<dbReference type="PANTHER" id="PTHR30363:SF44">
    <property type="entry name" value="AGA OPERON TRANSCRIPTIONAL REPRESSOR-RELATED"/>
    <property type="match status" value="1"/>
</dbReference>
<dbReference type="PROSITE" id="PS00894">
    <property type="entry name" value="HTH_DEOR_1"/>
    <property type="match status" value="1"/>
</dbReference>
<dbReference type="RefSeq" id="WP_158425492.1">
    <property type="nucleotide sequence ID" value="NZ_JAOQJQ010000004.1"/>
</dbReference>
<dbReference type="InterPro" id="IPR037171">
    <property type="entry name" value="NagB/RpiA_transferase-like"/>
</dbReference>
<dbReference type="Gene3D" id="3.40.50.1360">
    <property type="match status" value="1"/>
</dbReference>
<dbReference type="Pfam" id="PF08220">
    <property type="entry name" value="HTH_DeoR"/>
    <property type="match status" value="1"/>
</dbReference>
<dbReference type="InterPro" id="IPR036390">
    <property type="entry name" value="WH_DNA-bd_sf"/>
</dbReference>
<dbReference type="SUPFAM" id="SSF46785">
    <property type="entry name" value="Winged helix' DNA-binding domain"/>
    <property type="match status" value="1"/>
</dbReference>
<dbReference type="GO" id="GO:0003677">
    <property type="term" value="F:DNA binding"/>
    <property type="evidence" value="ECO:0007669"/>
    <property type="project" value="UniProtKB-KW"/>
</dbReference>
<evidence type="ECO:0000256" key="2">
    <source>
        <dbReference type="ARBA" id="ARBA00023125"/>
    </source>
</evidence>
<dbReference type="InterPro" id="IPR001034">
    <property type="entry name" value="DeoR_HTH"/>
</dbReference>
<dbReference type="InterPro" id="IPR036388">
    <property type="entry name" value="WH-like_DNA-bd_sf"/>
</dbReference>
<dbReference type="InterPro" id="IPR014036">
    <property type="entry name" value="DeoR-like_C"/>
</dbReference>
<dbReference type="PANTHER" id="PTHR30363">
    <property type="entry name" value="HTH-TYPE TRANSCRIPTIONAL REGULATOR SRLR-RELATED"/>
    <property type="match status" value="1"/>
</dbReference>
<protein>
    <submittedName>
        <fullName evidence="5">DeoR/GlpR family DNA-binding transcription regulator</fullName>
    </submittedName>
</protein>
<keyword evidence="2 5" id="KW-0238">DNA-binding</keyword>
<evidence type="ECO:0000259" key="4">
    <source>
        <dbReference type="PROSITE" id="PS51000"/>
    </source>
</evidence>
<sequence length="263" mass="29758">MYSIERKAEILKFLEQDGKIEVNILADQFHTSRETIRRDLKDLEAQGALTRTHGGAVSIKLQDTQSDSPIHEYPLEVRGIQNYMQKQEICKKAVSFIQDGDTVFVDNSSTTMYLAQFLPPKLHVTFITNSIKFLAEASRCDCTNKLFICLGGLYNPKNLSTYDNASMAGSDYYPDKCFISCAGISSERMLTDTSIHEVSTKKYMIDASKEVFLLADHTKFEINGQFFLTDFDSIDYIITDSEVIPDSCVFLKDTNIKIISDLN</sequence>
<gene>
    <name evidence="5" type="ORF">OCV88_10645</name>
</gene>
<dbReference type="EMBL" id="JAOQJQ010000004">
    <property type="protein sequence ID" value="MCU6762786.1"/>
    <property type="molecule type" value="Genomic_DNA"/>
</dbReference>
<evidence type="ECO:0000256" key="3">
    <source>
        <dbReference type="ARBA" id="ARBA00023163"/>
    </source>
</evidence>
<proteinExistence type="predicted"/>
<keyword evidence="6" id="KW-1185">Reference proteome</keyword>
<dbReference type="PRINTS" id="PR00037">
    <property type="entry name" value="HTHLACR"/>
</dbReference>
<comment type="caution">
    <text evidence="5">The sequence shown here is derived from an EMBL/GenBank/DDBJ whole genome shotgun (WGS) entry which is preliminary data.</text>
</comment>
<dbReference type="Gene3D" id="1.10.10.10">
    <property type="entry name" value="Winged helix-like DNA-binding domain superfamily/Winged helix DNA-binding domain"/>
    <property type="match status" value="1"/>
</dbReference>
<dbReference type="InterPro" id="IPR018356">
    <property type="entry name" value="Tscrpt_reg_HTH_DeoR_CS"/>
</dbReference>
<dbReference type="Pfam" id="PF00455">
    <property type="entry name" value="DeoRC"/>
    <property type="match status" value="1"/>
</dbReference>
<evidence type="ECO:0000256" key="1">
    <source>
        <dbReference type="ARBA" id="ARBA00023015"/>
    </source>
</evidence>
<evidence type="ECO:0000313" key="6">
    <source>
        <dbReference type="Proteomes" id="UP001652442"/>
    </source>
</evidence>
<accession>A0ABT2TKU8</accession>
<dbReference type="PROSITE" id="PS51000">
    <property type="entry name" value="HTH_DEOR_2"/>
    <property type="match status" value="1"/>
</dbReference>
<dbReference type="SMART" id="SM00420">
    <property type="entry name" value="HTH_DEOR"/>
    <property type="match status" value="1"/>
</dbReference>
<reference evidence="5 6" key="1">
    <citation type="journal article" date="2021" name="ISME Commun">
        <title>Automated analysis of genomic sequences facilitates high-throughput and comprehensive description of bacteria.</title>
        <authorList>
            <person name="Hitch T.C.A."/>
        </authorList>
    </citation>
    <scope>NUCLEOTIDE SEQUENCE [LARGE SCALE GENOMIC DNA]</scope>
    <source>
        <strain evidence="5 6">Sanger_109</strain>
    </source>
</reference>
<organism evidence="5 6">
    <name type="scientific">Brotonthovivens ammoniilytica</name>
    <dbReference type="NCBI Taxonomy" id="2981725"/>
    <lineage>
        <taxon>Bacteria</taxon>
        <taxon>Bacillati</taxon>
        <taxon>Bacillota</taxon>
        <taxon>Clostridia</taxon>
        <taxon>Lachnospirales</taxon>
        <taxon>Lachnospiraceae</taxon>
        <taxon>Brotonthovivens</taxon>
    </lineage>
</organism>
<dbReference type="SUPFAM" id="SSF100950">
    <property type="entry name" value="NagB/RpiA/CoA transferase-like"/>
    <property type="match status" value="1"/>
</dbReference>
<keyword evidence="3" id="KW-0804">Transcription</keyword>
<dbReference type="InterPro" id="IPR050313">
    <property type="entry name" value="Carb_Metab_HTH_regulators"/>
</dbReference>
<evidence type="ECO:0000313" key="5">
    <source>
        <dbReference type="EMBL" id="MCU6762786.1"/>
    </source>
</evidence>
<name>A0ABT2TKU8_9FIRM</name>
<dbReference type="Proteomes" id="UP001652442">
    <property type="component" value="Unassembled WGS sequence"/>
</dbReference>